<dbReference type="EMBL" id="CACSLK010026072">
    <property type="protein sequence ID" value="CAA0825126.1"/>
    <property type="molecule type" value="Genomic_DNA"/>
</dbReference>
<evidence type="ECO:0000256" key="1">
    <source>
        <dbReference type="SAM" id="Phobius"/>
    </source>
</evidence>
<feature type="non-terminal residue" evidence="2">
    <location>
        <position position="83"/>
    </location>
</feature>
<proteinExistence type="predicted"/>
<feature type="non-terminal residue" evidence="2">
    <location>
        <position position="1"/>
    </location>
</feature>
<gene>
    <name evidence="2" type="ORF">SHERM_21911</name>
</gene>
<keyword evidence="1" id="KW-0812">Transmembrane</keyword>
<dbReference type="OrthoDB" id="925831at2759"/>
<reference evidence="2" key="1">
    <citation type="submission" date="2019-12" db="EMBL/GenBank/DDBJ databases">
        <authorList>
            <person name="Scholes J."/>
        </authorList>
    </citation>
    <scope>NUCLEOTIDE SEQUENCE</scope>
</reference>
<dbReference type="AlphaFoldDB" id="A0A9N7N9M4"/>
<sequence>ESSIMTRRDIWGWKPTRYSVFLRRNLGLCIAVPWTLYALSSYFLDLDGNWKRNKEENRVMIKKAMKNLDIVRKMREETEHSVM</sequence>
<protein>
    <submittedName>
        <fullName evidence="2">Uncharacterized protein</fullName>
    </submittedName>
</protein>
<keyword evidence="1" id="KW-0472">Membrane</keyword>
<comment type="caution">
    <text evidence="2">The sequence shown here is derived from an EMBL/GenBank/DDBJ whole genome shotgun (WGS) entry which is preliminary data.</text>
</comment>
<evidence type="ECO:0000313" key="3">
    <source>
        <dbReference type="Proteomes" id="UP001153555"/>
    </source>
</evidence>
<keyword evidence="1" id="KW-1133">Transmembrane helix</keyword>
<name>A0A9N7N9M4_STRHE</name>
<keyword evidence="3" id="KW-1185">Reference proteome</keyword>
<organism evidence="2 3">
    <name type="scientific">Striga hermonthica</name>
    <name type="common">Purple witchweed</name>
    <name type="synonym">Buchnera hermonthica</name>
    <dbReference type="NCBI Taxonomy" id="68872"/>
    <lineage>
        <taxon>Eukaryota</taxon>
        <taxon>Viridiplantae</taxon>
        <taxon>Streptophyta</taxon>
        <taxon>Embryophyta</taxon>
        <taxon>Tracheophyta</taxon>
        <taxon>Spermatophyta</taxon>
        <taxon>Magnoliopsida</taxon>
        <taxon>eudicotyledons</taxon>
        <taxon>Gunneridae</taxon>
        <taxon>Pentapetalae</taxon>
        <taxon>asterids</taxon>
        <taxon>lamiids</taxon>
        <taxon>Lamiales</taxon>
        <taxon>Orobanchaceae</taxon>
        <taxon>Buchnereae</taxon>
        <taxon>Striga</taxon>
    </lineage>
</organism>
<dbReference type="Proteomes" id="UP001153555">
    <property type="component" value="Unassembled WGS sequence"/>
</dbReference>
<feature type="transmembrane region" description="Helical" evidence="1">
    <location>
        <begin position="21"/>
        <end position="44"/>
    </location>
</feature>
<accession>A0A9N7N9M4</accession>
<evidence type="ECO:0000313" key="2">
    <source>
        <dbReference type="EMBL" id="CAA0825126.1"/>
    </source>
</evidence>